<organism evidence="2 3">
    <name type="scientific">Biomphalaria pfeifferi</name>
    <name type="common">Bloodfluke planorb</name>
    <name type="synonym">Freshwater snail</name>
    <dbReference type="NCBI Taxonomy" id="112525"/>
    <lineage>
        <taxon>Eukaryota</taxon>
        <taxon>Metazoa</taxon>
        <taxon>Spiralia</taxon>
        <taxon>Lophotrochozoa</taxon>
        <taxon>Mollusca</taxon>
        <taxon>Gastropoda</taxon>
        <taxon>Heterobranchia</taxon>
        <taxon>Euthyneura</taxon>
        <taxon>Panpulmonata</taxon>
        <taxon>Hygrophila</taxon>
        <taxon>Lymnaeoidea</taxon>
        <taxon>Planorbidae</taxon>
        <taxon>Biomphalaria</taxon>
    </lineage>
</organism>
<protein>
    <submittedName>
        <fullName evidence="2">Mitogen-activated protein kinase kinase kinase 1-like isoform X2</fullName>
    </submittedName>
</protein>
<reference evidence="2" key="2">
    <citation type="submission" date="2023-04" db="EMBL/GenBank/DDBJ databases">
        <authorList>
            <person name="Bu L."/>
            <person name="Lu L."/>
            <person name="Laidemitt M.R."/>
            <person name="Zhang S.M."/>
            <person name="Mutuku M."/>
            <person name="Mkoji G."/>
            <person name="Steinauer M."/>
            <person name="Loker E.S."/>
        </authorList>
    </citation>
    <scope>NUCLEOTIDE SEQUENCE</scope>
    <source>
        <strain evidence="2">KasaAsao</strain>
        <tissue evidence="2">Whole Snail</tissue>
    </source>
</reference>
<sequence>YFSKIHPLLRKGQVIGRGATGHVYKLIEDSKAEVEYVVKEICLPAEDSEKLS</sequence>
<comment type="caution">
    <text evidence="2">The sequence shown here is derived from an EMBL/GenBank/DDBJ whole genome shotgun (WGS) entry which is preliminary data.</text>
</comment>
<accession>A0AAD8C7W1</accession>
<reference evidence="2" key="1">
    <citation type="journal article" date="2023" name="PLoS Negl. Trop. Dis.">
        <title>A genome sequence for Biomphalaria pfeifferi, the major vector snail for the human-infecting parasite Schistosoma mansoni.</title>
        <authorList>
            <person name="Bu L."/>
            <person name="Lu L."/>
            <person name="Laidemitt M.R."/>
            <person name="Zhang S.M."/>
            <person name="Mutuku M."/>
            <person name="Mkoji G."/>
            <person name="Steinauer M."/>
            <person name="Loker E.S."/>
        </authorList>
    </citation>
    <scope>NUCLEOTIDE SEQUENCE</scope>
    <source>
        <strain evidence="2">KasaAsao</strain>
    </source>
</reference>
<dbReference type="GO" id="GO:0005524">
    <property type="term" value="F:ATP binding"/>
    <property type="evidence" value="ECO:0007669"/>
    <property type="project" value="UniProtKB-UniRule"/>
</dbReference>
<gene>
    <name evidence="2" type="ORF">Bpfe_002816</name>
</gene>
<keyword evidence="2" id="KW-0418">Kinase</keyword>
<feature type="non-terminal residue" evidence="2">
    <location>
        <position position="52"/>
    </location>
</feature>
<keyword evidence="3" id="KW-1185">Reference proteome</keyword>
<dbReference type="AlphaFoldDB" id="A0AAD8C7W1"/>
<keyword evidence="2" id="KW-0808">Transferase</keyword>
<feature type="non-terminal residue" evidence="2">
    <location>
        <position position="1"/>
    </location>
</feature>
<keyword evidence="1" id="KW-0067">ATP-binding</keyword>
<keyword evidence="1" id="KW-0547">Nucleotide-binding</keyword>
<dbReference type="GO" id="GO:0016301">
    <property type="term" value="F:kinase activity"/>
    <property type="evidence" value="ECO:0007669"/>
    <property type="project" value="UniProtKB-KW"/>
</dbReference>
<dbReference type="Proteomes" id="UP001233172">
    <property type="component" value="Unassembled WGS sequence"/>
</dbReference>
<proteinExistence type="predicted"/>
<dbReference type="PROSITE" id="PS00107">
    <property type="entry name" value="PROTEIN_KINASE_ATP"/>
    <property type="match status" value="1"/>
</dbReference>
<evidence type="ECO:0000256" key="1">
    <source>
        <dbReference type="PROSITE-ProRule" id="PRU10141"/>
    </source>
</evidence>
<dbReference type="InterPro" id="IPR017441">
    <property type="entry name" value="Protein_kinase_ATP_BS"/>
</dbReference>
<evidence type="ECO:0000313" key="2">
    <source>
        <dbReference type="EMBL" id="KAK0067975.1"/>
    </source>
</evidence>
<feature type="binding site" evidence="1">
    <location>
        <position position="39"/>
    </location>
    <ligand>
        <name>ATP</name>
        <dbReference type="ChEBI" id="CHEBI:30616"/>
    </ligand>
</feature>
<evidence type="ECO:0000313" key="3">
    <source>
        <dbReference type="Proteomes" id="UP001233172"/>
    </source>
</evidence>
<dbReference type="EMBL" id="JASAOG010000006">
    <property type="protein sequence ID" value="KAK0067975.1"/>
    <property type="molecule type" value="Genomic_DNA"/>
</dbReference>
<name>A0AAD8C7W1_BIOPF</name>